<proteinExistence type="predicted"/>
<dbReference type="Gene3D" id="3.30.70.100">
    <property type="match status" value="1"/>
</dbReference>
<reference evidence="2" key="1">
    <citation type="submission" date="2021-01" db="EMBL/GenBank/DDBJ databases">
        <title>Whole genome shotgun sequence of Virgisporangium ochraceum NBRC 16418.</title>
        <authorList>
            <person name="Komaki H."/>
            <person name="Tamura T."/>
        </authorList>
    </citation>
    <scope>NUCLEOTIDE SEQUENCE</scope>
    <source>
        <strain evidence="2">NBRC 16418</strain>
    </source>
</reference>
<dbReference type="InterPro" id="IPR011008">
    <property type="entry name" value="Dimeric_a/b-barrel"/>
</dbReference>
<organism evidence="2 3">
    <name type="scientific">Virgisporangium ochraceum</name>
    <dbReference type="NCBI Taxonomy" id="65505"/>
    <lineage>
        <taxon>Bacteria</taxon>
        <taxon>Bacillati</taxon>
        <taxon>Actinomycetota</taxon>
        <taxon>Actinomycetes</taxon>
        <taxon>Micromonosporales</taxon>
        <taxon>Micromonosporaceae</taxon>
        <taxon>Virgisporangium</taxon>
    </lineage>
</organism>
<evidence type="ECO:0000313" key="3">
    <source>
        <dbReference type="Proteomes" id="UP000635606"/>
    </source>
</evidence>
<keyword evidence="3" id="KW-1185">Reference proteome</keyword>
<dbReference type="RefSeq" id="WP_203928241.1">
    <property type="nucleotide sequence ID" value="NZ_BOPH01000039.1"/>
</dbReference>
<gene>
    <name evidence="2" type="ORF">Voc01_032060</name>
</gene>
<comment type="caution">
    <text evidence="2">The sequence shown here is derived from an EMBL/GenBank/DDBJ whole genome shotgun (WGS) entry which is preliminary data.</text>
</comment>
<dbReference type="SUPFAM" id="SSF54909">
    <property type="entry name" value="Dimeric alpha+beta barrel"/>
    <property type="match status" value="1"/>
</dbReference>
<sequence>MIVELRQYLLHPGRRDVLIDLFDREFVESQEDLGMAVLGQFRDLDRPDHFVWLRGFADMPARRAGLEAFYGGPVWKEHAAAANATMIDSDDVLLLRSDPLPLGPRTGSRSPYDLLVFYRDRPWPADLALDGALATLHTEYAVNDFPALPVRAGEHALVALTRSGCAVPDLDGLTRTDHLRLMPTERSALR</sequence>
<dbReference type="AlphaFoldDB" id="A0A8J4EB73"/>
<dbReference type="Pfam" id="PF07978">
    <property type="entry name" value="NIPSNAP"/>
    <property type="match status" value="1"/>
</dbReference>
<dbReference type="InterPro" id="IPR012577">
    <property type="entry name" value="NIPSNAP"/>
</dbReference>
<dbReference type="EMBL" id="BOPH01000039">
    <property type="protein sequence ID" value="GIJ68289.1"/>
    <property type="molecule type" value="Genomic_DNA"/>
</dbReference>
<evidence type="ECO:0000313" key="2">
    <source>
        <dbReference type="EMBL" id="GIJ68289.1"/>
    </source>
</evidence>
<dbReference type="Proteomes" id="UP000635606">
    <property type="component" value="Unassembled WGS sequence"/>
</dbReference>
<name>A0A8J4EB73_9ACTN</name>
<feature type="domain" description="NIPSNAP" evidence="1">
    <location>
        <begin position="3"/>
        <end position="92"/>
    </location>
</feature>
<protein>
    <submittedName>
        <fullName evidence="2">NIPSNAP family protein</fullName>
    </submittedName>
</protein>
<accession>A0A8J4EB73</accession>
<evidence type="ECO:0000259" key="1">
    <source>
        <dbReference type="Pfam" id="PF07978"/>
    </source>
</evidence>